<dbReference type="InterPro" id="IPR037523">
    <property type="entry name" value="VOC_core"/>
</dbReference>
<dbReference type="RefSeq" id="WP_247342360.1">
    <property type="nucleotide sequence ID" value="NZ_CP095550.1"/>
</dbReference>
<gene>
    <name evidence="2" type="ORF">ACFSKK_02005</name>
</gene>
<dbReference type="InterPro" id="IPR029068">
    <property type="entry name" value="Glyas_Bleomycin-R_OHBP_Dase"/>
</dbReference>
<evidence type="ECO:0000313" key="2">
    <source>
        <dbReference type="EMBL" id="MFD2212480.1"/>
    </source>
</evidence>
<name>A0ABW5BSQ9_9BACI</name>
<evidence type="ECO:0000259" key="1">
    <source>
        <dbReference type="PROSITE" id="PS51819"/>
    </source>
</evidence>
<reference evidence="3" key="1">
    <citation type="journal article" date="2019" name="Int. J. Syst. Evol. Microbiol.">
        <title>The Global Catalogue of Microorganisms (GCM) 10K type strain sequencing project: providing services to taxonomists for standard genome sequencing and annotation.</title>
        <authorList>
            <consortium name="The Broad Institute Genomics Platform"/>
            <consortium name="The Broad Institute Genome Sequencing Center for Infectious Disease"/>
            <person name="Wu L."/>
            <person name="Ma J."/>
        </authorList>
    </citation>
    <scope>NUCLEOTIDE SEQUENCE [LARGE SCALE GENOMIC DNA]</scope>
    <source>
        <strain evidence="3">CGMCC 1.15474</strain>
    </source>
</reference>
<sequence length="129" mass="14913">MVVNYLGAVFLRVSNLDQSITFYSDVLGLKLRDVEQWENGREANYMISEHSPLLTLIETTETITPHKNPTFNLNCDHVEDLYSKLKEKEIKVGELNHWSSGTNVHIDFDVYDPDGHAINLIEWHVIENE</sequence>
<dbReference type="Gene3D" id="3.10.180.10">
    <property type="entry name" value="2,3-Dihydroxybiphenyl 1,2-Dioxygenase, domain 1"/>
    <property type="match status" value="1"/>
</dbReference>
<dbReference type="SUPFAM" id="SSF54593">
    <property type="entry name" value="Glyoxalase/Bleomycin resistance protein/Dihydroxybiphenyl dioxygenase"/>
    <property type="match status" value="1"/>
</dbReference>
<keyword evidence="3" id="KW-1185">Reference proteome</keyword>
<proteinExistence type="predicted"/>
<dbReference type="EMBL" id="JBHUIK010000001">
    <property type="protein sequence ID" value="MFD2212480.1"/>
    <property type="molecule type" value="Genomic_DNA"/>
</dbReference>
<comment type="caution">
    <text evidence="2">The sequence shown here is derived from an EMBL/GenBank/DDBJ whole genome shotgun (WGS) entry which is preliminary data.</text>
</comment>
<protein>
    <submittedName>
        <fullName evidence="2">VOC family protein</fullName>
    </submittedName>
</protein>
<organism evidence="2 3">
    <name type="scientific">Metabacillus endolithicus</name>
    <dbReference type="NCBI Taxonomy" id="1535204"/>
    <lineage>
        <taxon>Bacteria</taxon>
        <taxon>Bacillati</taxon>
        <taxon>Bacillota</taxon>
        <taxon>Bacilli</taxon>
        <taxon>Bacillales</taxon>
        <taxon>Bacillaceae</taxon>
        <taxon>Metabacillus</taxon>
    </lineage>
</organism>
<dbReference type="PROSITE" id="PS51819">
    <property type="entry name" value="VOC"/>
    <property type="match status" value="1"/>
</dbReference>
<dbReference type="Proteomes" id="UP001597318">
    <property type="component" value="Unassembled WGS sequence"/>
</dbReference>
<feature type="domain" description="VOC" evidence="1">
    <location>
        <begin position="5"/>
        <end position="123"/>
    </location>
</feature>
<accession>A0ABW5BSQ9</accession>
<dbReference type="Pfam" id="PF00903">
    <property type="entry name" value="Glyoxalase"/>
    <property type="match status" value="1"/>
</dbReference>
<dbReference type="InterPro" id="IPR004360">
    <property type="entry name" value="Glyas_Fos-R_dOase_dom"/>
</dbReference>
<evidence type="ECO:0000313" key="3">
    <source>
        <dbReference type="Proteomes" id="UP001597318"/>
    </source>
</evidence>
<dbReference type="CDD" id="cd06587">
    <property type="entry name" value="VOC"/>
    <property type="match status" value="1"/>
</dbReference>